<keyword evidence="1" id="KW-0732">Signal</keyword>
<dbReference type="RefSeq" id="WP_007308694.1">
    <property type="nucleotide sequence ID" value="NZ_AADV02000321.1"/>
</dbReference>
<gene>
    <name evidence="2" type="ORF">CwatDRAFT_0008</name>
</gene>
<organism evidence="2 3">
    <name type="scientific">Crocosphaera watsonii WH 8501</name>
    <dbReference type="NCBI Taxonomy" id="165597"/>
    <lineage>
        <taxon>Bacteria</taxon>
        <taxon>Bacillati</taxon>
        <taxon>Cyanobacteriota</taxon>
        <taxon>Cyanophyceae</taxon>
        <taxon>Oscillatoriophycideae</taxon>
        <taxon>Chroococcales</taxon>
        <taxon>Aphanothecaceae</taxon>
        <taxon>Crocosphaera</taxon>
    </lineage>
</organism>
<comment type="caution">
    <text evidence="2">The sequence shown here is derived from an EMBL/GenBank/DDBJ whole genome shotgun (WGS) entry which is preliminary data.</text>
</comment>
<reference evidence="2" key="1">
    <citation type="submission" date="2004-02" db="EMBL/GenBank/DDBJ databases">
        <authorList>
            <consortium name="DOE Joint Genome Institute"/>
        </authorList>
    </citation>
    <scope>NUCLEOTIDE SEQUENCE [LARGE SCALE GENOMIC DNA]</scope>
    <source>
        <strain evidence="2">WH 8501</strain>
    </source>
</reference>
<feature type="chain" id="PRO_5004235453" description="PEP-CTERM protein-sorting domain-containing protein" evidence="1">
    <location>
        <begin position="25"/>
        <end position="231"/>
    </location>
</feature>
<reference evidence="2" key="3">
    <citation type="submission" date="2016-12" db="EMBL/GenBank/DDBJ databases">
        <title>Annotation of the draft genome assembly of Crocosphaera watsonii WH 8501.</title>
        <authorList>
            <consortium name="US DOE Joint Genome Institute (JGI-ORNL)"/>
            <person name="Larimer F."/>
            <person name="Land M."/>
        </authorList>
    </citation>
    <scope>NUCLEOTIDE SEQUENCE</scope>
    <source>
        <strain evidence="2">WH 8501</strain>
    </source>
</reference>
<evidence type="ECO:0000313" key="2">
    <source>
        <dbReference type="EMBL" id="EAM47448.1"/>
    </source>
</evidence>
<dbReference type="Proteomes" id="UP000003922">
    <property type="component" value="Unassembled WGS sequence"/>
</dbReference>
<keyword evidence="3" id="KW-1185">Reference proteome</keyword>
<dbReference type="KEGG" id="cwa:CwatDRAFT_0008"/>
<sequence length="231" mass="25871">MRNYLLGSLLTIGLSFSIFSEVKAATISLDFDRLPNQQGWIRESNRSGTAFSVDGTKLIQNSIGRGSFVKTFRMNNVIDPDKHFTLSFTARYLNQEVVSSTVSTFSFVVYLYDANRRFHLAFGRSAFQNRVDTSVFNDYRLEGSFSTGVASLYINDTFIRDFNTETVRDSRNFIGFGDSTYTANAHAELTNFTFTQKEISAVPEPLTILGTGTAIAFGAGFKRKLAKTKKK</sequence>
<protein>
    <recommendedName>
        <fullName evidence="4">PEP-CTERM protein-sorting domain-containing protein</fullName>
    </recommendedName>
</protein>
<dbReference type="NCBIfam" id="TIGR04155">
    <property type="entry name" value="cyano_PEP"/>
    <property type="match status" value="1"/>
</dbReference>
<dbReference type="AlphaFoldDB" id="Q4BU67"/>
<evidence type="ECO:0000256" key="1">
    <source>
        <dbReference type="SAM" id="SignalP"/>
    </source>
</evidence>
<accession>Q4BU67</accession>
<dbReference type="InterPro" id="IPR026374">
    <property type="entry name" value="Cyano_PEP"/>
</dbReference>
<dbReference type="InterPro" id="IPR013320">
    <property type="entry name" value="ConA-like_dom_sf"/>
</dbReference>
<dbReference type="SUPFAM" id="SSF49899">
    <property type="entry name" value="Concanavalin A-like lectins/glucanases"/>
    <property type="match status" value="1"/>
</dbReference>
<dbReference type="EMBL" id="AADV02000321">
    <property type="protein sequence ID" value="EAM47448.1"/>
    <property type="molecule type" value="Genomic_DNA"/>
</dbReference>
<dbReference type="NCBIfam" id="TIGR02595">
    <property type="entry name" value="PEP_CTERM"/>
    <property type="match status" value="1"/>
</dbReference>
<reference evidence="2" key="2">
    <citation type="submission" date="2005-06" db="EMBL/GenBank/DDBJ databases">
        <title>Sequencing of the draft genome and assembly of Crocosphaera watsonii WH 8501.</title>
        <authorList>
            <consortium name="US DOE Joint Genome Institute (JGI-PGF)"/>
            <person name="Copeland A."/>
            <person name="Lucas S."/>
            <person name="Lapidus A."/>
            <person name="Barry K."/>
            <person name="Detter C."/>
            <person name="Glavina T."/>
            <person name="Hammon N."/>
            <person name="Israni S."/>
            <person name="Pitluck S."/>
            <person name="Richardson P."/>
        </authorList>
    </citation>
    <scope>NUCLEOTIDE SEQUENCE [LARGE SCALE GENOMIC DNA]</scope>
    <source>
        <strain evidence="2">WH 8501</strain>
    </source>
</reference>
<name>Q4BU67_CROWT</name>
<feature type="signal peptide" evidence="1">
    <location>
        <begin position="1"/>
        <end position="24"/>
    </location>
</feature>
<evidence type="ECO:0000313" key="3">
    <source>
        <dbReference type="Proteomes" id="UP000003922"/>
    </source>
</evidence>
<dbReference type="InterPro" id="IPR013424">
    <property type="entry name" value="Ice-binding_C"/>
</dbReference>
<evidence type="ECO:0008006" key="4">
    <source>
        <dbReference type="Google" id="ProtNLM"/>
    </source>
</evidence>
<proteinExistence type="predicted"/>